<dbReference type="Pfam" id="PF05461">
    <property type="entry name" value="ApoL"/>
    <property type="match status" value="1"/>
</dbReference>
<dbReference type="GO" id="GO:0005576">
    <property type="term" value="C:extracellular region"/>
    <property type="evidence" value="ECO:0007669"/>
    <property type="project" value="InterPro"/>
</dbReference>
<dbReference type="EMBL" id="AKHW03005903">
    <property type="protein sequence ID" value="KYO25243.1"/>
    <property type="molecule type" value="Genomic_DNA"/>
</dbReference>
<dbReference type="STRING" id="8496.A0A151MLB6"/>
<dbReference type="GO" id="GO:0042157">
    <property type="term" value="P:lipoprotein metabolic process"/>
    <property type="evidence" value="ECO:0007669"/>
    <property type="project" value="InterPro"/>
</dbReference>
<evidence type="ECO:0000313" key="3">
    <source>
        <dbReference type="Proteomes" id="UP000050525"/>
    </source>
</evidence>
<proteinExistence type="inferred from homology"/>
<evidence type="ECO:0008006" key="4">
    <source>
        <dbReference type="Google" id="ProtNLM"/>
    </source>
</evidence>
<keyword evidence="3" id="KW-1185">Reference proteome</keyword>
<evidence type="ECO:0000256" key="1">
    <source>
        <dbReference type="ARBA" id="ARBA00010090"/>
    </source>
</evidence>
<dbReference type="InterPro" id="IPR008405">
    <property type="entry name" value="ApoL"/>
</dbReference>
<comment type="caution">
    <text evidence="2">The sequence shown here is derived from an EMBL/GenBank/DDBJ whole genome shotgun (WGS) entry which is preliminary data.</text>
</comment>
<gene>
    <name evidence="2" type="ORF">Y1Q_0012395</name>
</gene>
<evidence type="ECO:0000313" key="2">
    <source>
        <dbReference type="EMBL" id="KYO25243.1"/>
    </source>
</evidence>
<dbReference type="GO" id="GO:0008289">
    <property type="term" value="F:lipid binding"/>
    <property type="evidence" value="ECO:0007669"/>
    <property type="project" value="InterPro"/>
</dbReference>
<dbReference type="AlphaFoldDB" id="A0A151MLB6"/>
<sequence>MSSQETIVRSKEENQSKCYISKIDGKSCVPLNKDKERIAAAAKQSALEILSDALKKKDRVLMKTPRDLISCDSEDPKLWMKRFAVLTEQRNIQHEFERTLRHRGDYARGRYSCCGETARSSVCESAVPDAFLTCPNSGSKLLGRYIDVVVMERLLPARDRLKQHVAALRVIANTVDEVRRGATIADFARGSSSLGSTTATVGLGLAAMAFRTSLAVSLVGLAVSTAHSLIGTAATNTNVVQSRIEEEEMNGLLGQCQAEVQLIQERMKHIFMRVQEAAEDSASLSLLLPISQIRDRAGRTVLSTMKMVRAGELLDILLRYGKLDL</sequence>
<organism evidence="2 3">
    <name type="scientific">Alligator mississippiensis</name>
    <name type="common">American alligator</name>
    <dbReference type="NCBI Taxonomy" id="8496"/>
    <lineage>
        <taxon>Eukaryota</taxon>
        <taxon>Metazoa</taxon>
        <taxon>Chordata</taxon>
        <taxon>Craniata</taxon>
        <taxon>Vertebrata</taxon>
        <taxon>Euteleostomi</taxon>
        <taxon>Archelosauria</taxon>
        <taxon>Archosauria</taxon>
        <taxon>Crocodylia</taxon>
        <taxon>Alligatoridae</taxon>
        <taxon>Alligatorinae</taxon>
        <taxon>Alligator</taxon>
    </lineage>
</organism>
<dbReference type="GO" id="GO:0006869">
    <property type="term" value="P:lipid transport"/>
    <property type="evidence" value="ECO:0007669"/>
    <property type="project" value="InterPro"/>
</dbReference>
<protein>
    <recommendedName>
        <fullName evidence="4">Apolipoprotein L3-like</fullName>
    </recommendedName>
</protein>
<name>A0A151MLB6_ALLMI</name>
<dbReference type="GO" id="GO:0016020">
    <property type="term" value="C:membrane"/>
    <property type="evidence" value="ECO:0007669"/>
    <property type="project" value="TreeGrafter"/>
</dbReference>
<dbReference type="PANTHER" id="PTHR14096:SF28">
    <property type="entry name" value="APOLIPOPROTEIN L, 1-RELATED"/>
    <property type="match status" value="1"/>
</dbReference>
<dbReference type="PANTHER" id="PTHR14096">
    <property type="entry name" value="APOLIPOPROTEIN L"/>
    <property type="match status" value="1"/>
</dbReference>
<dbReference type="Proteomes" id="UP000050525">
    <property type="component" value="Unassembled WGS sequence"/>
</dbReference>
<reference evidence="2 3" key="1">
    <citation type="journal article" date="2012" name="Genome Biol.">
        <title>Sequencing three crocodilian genomes to illuminate the evolution of archosaurs and amniotes.</title>
        <authorList>
            <person name="St John J.A."/>
            <person name="Braun E.L."/>
            <person name="Isberg S.R."/>
            <person name="Miles L.G."/>
            <person name="Chong A.Y."/>
            <person name="Gongora J."/>
            <person name="Dalzell P."/>
            <person name="Moran C."/>
            <person name="Bed'hom B."/>
            <person name="Abzhanov A."/>
            <person name="Burgess S.C."/>
            <person name="Cooksey A.M."/>
            <person name="Castoe T.A."/>
            <person name="Crawford N.G."/>
            <person name="Densmore L.D."/>
            <person name="Drew J.C."/>
            <person name="Edwards S.V."/>
            <person name="Faircloth B.C."/>
            <person name="Fujita M.K."/>
            <person name="Greenwold M.J."/>
            <person name="Hoffmann F.G."/>
            <person name="Howard J.M."/>
            <person name="Iguchi T."/>
            <person name="Janes D.E."/>
            <person name="Khan S.Y."/>
            <person name="Kohno S."/>
            <person name="de Koning A.J."/>
            <person name="Lance S.L."/>
            <person name="McCarthy F.M."/>
            <person name="McCormack J.E."/>
            <person name="Merchant M.E."/>
            <person name="Peterson D.G."/>
            <person name="Pollock D.D."/>
            <person name="Pourmand N."/>
            <person name="Raney B.J."/>
            <person name="Roessler K.A."/>
            <person name="Sanford J.R."/>
            <person name="Sawyer R.H."/>
            <person name="Schmidt C.J."/>
            <person name="Triplett E.W."/>
            <person name="Tuberville T.D."/>
            <person name="Venegas-Anaya M."/>
            <person name="Howard J.T."/>
            <person name="Jarvis E.D."/>
            <person name="Guillette L.J.Jr."/>
            <person name="Glenn T.C."/>
            <person name="Green R.E."/>
            <person name="Ray D.A."/>
        </authorList>
    </citation>
    <scope>NUCLEOTIDE SEQUENCE [LARGE SCALE GENOMIC DNA]</scope>
    <source>
        <strain evidence="2">KSC_2009_1</strain>
    </source>
</reference>
<comment type="similarity">
    <text evidence="1">Belongs to the apolipoprotein L family.</text>
</comment>
<accession>A0A151MLB6</accession>